<dbReference type="EMBL" id="RQTC01000094">
    <property type="protein sequence ID" value="RZH93652.1"/>
    <property type="molecule type" value="Genomic_DNA"/>
</dbReference>
<organism evidence="1 2">
    <name type="scientific">Staphylococcus aureus</name>
    <dbReference type="NCBI Taxonomy" id="1280"/>
    <lineage>
        <taxon>Bacteria</taxon>
        <taxon>Bacillati</taxon>
        <taxon>Bacillota</taxon>
        <taxon>Bacilli</taxon>
        <taxon>Bacillales</taxon>
        <taxon>Staphylococcaceae</taxon>
        <taxon>Staphylococcus</taxon>
    </lineage>
</organism>
<evidence type="ECO:0000313" key="1">
    <source>
        <dbReference type="EMBL" id="RZH93652.1"/>
    </source>
</evidence>
<dbReference type="AlphaFoldDB" id="A0AB74E2Y9"/>
<accession>A0AB74E2Y9</accession>
<sequence>MLEPIKEQEVIDLLASFEHKPVYL</sequence>
<feature type="non-terminal residue" evidence="1">
    <location>
        <position position="24"/>
    </location>
</feature>
<protein>
    <submittedName>
        <fullName evidence="1">DUF1806 domain-containing protein</fullName>
    </submittedName>
</protein>
<reference evidence="1 2" key="1">
    <citation type="submission" date="2018-11" db="EMBL/GenBank/DDBJ databases">
        <title>Genomic profiling of Staphylococcus species from a Poultry farm system in KwaZulu-Natal, South Africa.</title>
        <authorList>
            <person name="Amoako D.G."/>
            <person name="Somboro A.M."/>
            <person name="Abia A.L.K."/>
            <person name="Bester L.A."/>
            <person name="Essack S.Y."/>
        </authorList>
    </citation>
    <scope>NUCLEOTIDE SEQUENCE [LARGE SCALE GENOMIC DNA]</scope>
    <source>
        <strain evidence="1 2">SA9</strain>
    </source>
</reference>
<name>A0AB74E2Y9_STAAU</name>
<proteinExistence type="predicted"/>
<gene>
    <name evidence="1" type="ORF">EIG94_06620</name>
</gene>
<evidence type="ECO:0000313" key="2">
    <source>
        <dbReference type="Proteomes" id="UP000293434"/>
    </source>
</evidence>
<dbReference type="Proteomes" id="UP000293434">
    <property type="component" value="Unassembled WGS sequence"/>
</dbReference>
<comment type="caution">
    <text evidence="1">The sequence shown here is derived from an EMBL/GenBank/DDBJ whole genome shotgun (WGS) entry which is preliminary data.</text>
</comment>